<dbReference type="Proteomes" id="UP000887565">
    <property type="component" value="Unplaced"/>
</dbReference>
<evidence type="ECO:0000256" key="1">
    <source>
        <dbReference type="SAM" id="Phobius"/>
    </source>
</evidence>
<name>A0A915KPG0_ROMCU</name>
<keyword evidence="2" id="KW-1185">Reference proteome</keyword>
<evidence type="ECO:0000313" key="3">
    <source>
        <dbReference type="WBParaSite" id="nRc.2.0.1.t39618-RA"/>
    </source>
</evidence>
<keyword evidence="1" id="KW-0472">Membrane</keyword>
<feature type="transmembrane region" description="Helical" evidence="1">
    <location>
        <begin position="20"/>
        <end position="38"/>
    </location>
</feature>
<sequence>MRKIHKMSTLFEHMSTENELPAYFILTVILKPLSIVWFPQFTCLLKWSTTWFPKLSTSYESPNLAELKLLPLILSKSLDYSRETDF</sequence>
<evidence type="ECO:0000313" key="2">
    <source>
        <dbReference type="Proteomes" id="UP000887565"/>
    </source>
</evidence>
<proteinExistence type="predicted"/>
<organism evidence="2 3">
    <name type="scientific">Romanomermis culicivorax</name>
    <name type="common">Nematode worm</name>
    <dbReference type="NCBI Taxonomy" id="13658"/>
    <lineage>
        <taxon>Eukaryota</taxon>
        <taxon>Metazoa</taxon>
        <taxon>Ecdysozoa</taxon>
        <taxon>Nematoda</taxon>
        <taxon>Enoplea</taxon>
        <taxon>Dorylaimia</taxon>
        <taxon>Mermithida</taxon>
        <taxon>Mermithoidea</taxon>
        <taxon>Mermithidae</taxon>
        <taxon>Romanomermis</taxon>
    </lineage>
</organism>
<accession>A0A915KPG0</accession>
<protein>
    <submittedName>
        <fullName evidence="3">Ovule protein</fullName>
    </submittedName>
</protein>
<keyword evidence="1" id="KW-0812">Transmembrane</keyword>
<reference evidence="3" key="1">
    <citation type="submission" date="2022-11" db="UniProtKB">
        <authorList>
            <consortium name="WormBaseParasite"/>
        </authorList>
    </citation>
    <scope>IDENTIFICATION</scope>
</reference>
<keyword evidence="1" id="KW-1133">Transmembrane helix</keyword>
<dbReference type="AlphaFoldDB" id="A0A915KPG0"/>
<dbReference type="WBParaSite" id="nRc.2.0.1.t39618-RA">
    <property type="protein sequence ID" value="nRc.2.0.1.t39618-RA"/>
    <property type="gene ID" value="nRc.2.0.1.g39618"/>
</dbReference>